<feature type="domain" description="CshA" evidence="4">
    <location>
        <begin position="676"/>
        <end position="781"/>
    </location>
</feature>
<evidence type="ECO:0000256" key="1">
    <source>
        <dbReference type="SAM" id="MobiDB-lite"/>
    </source>
</evidence>
<proteinExistence type="predicted"/>
<keyword evidence="2" id="KW-0812">Transmembrane</keyword>
<dbReference type="RefSeq" id="WP_157415413.1">
    <property type="nucleotide sequence ID" value="NZ_BAAAMK010000008.1"/>
</dbReference>
<evidence type="ECO:0000313" key="6">
    <source>
        <dbReference type="Proteomes" id="UP001499954"/>
    </source>
</evidence>
<reference evidence="6" key="1">
    <citation type="journal article" date="2019" name="Int. J. Syst. Evol. Microbiol.">
        <title>The Global Catalogue of Microorganisms (GCM) 10K type strain sequencing project: providing services to taxonomists for standard genome sequencing and annotation.</title>
        <authorList>
            <consortium name="The Broad Institute Genomics Platform"/>
            <consortium name="The Broad Institute Genome Sequencing Center for Infectious Disease"/>
            <person name="Wu L."/>
            <person name="Ma J."/>
        </authorList>
    </citation>
    <scope>NUCLEOTIDE SEQUENCE [LARGE SCALE GENOMIC DNA]</scope>
    <source>
        <strain evidence="6">JCM 13584</strain>
    </source>
</reference>
<dbReference type="InterPro" id="IPR026395">
    <property type="entry name" value="CshA_fibril"/>
</dbReference>
<organism evidence="5 6">
    <name type="scientific">Agromyces allii</name>
    <dbReference type="NCBI Taxonomy" id="393607"/>
    <lineage>
        <taxon>Bacteria</taxon>
        <taxon>Bacillati</taxon>
        <taxon>Actinomycetota</taxon>
        <taxon>Actinomycetes</taxon>
        <taxon>Micrococcales</taxon>
        <taxon>Microbacteriaceae</taxon>
        <taxon>Agromyces</taxon>
    </lineage>
</organism>
<keyword evidence="3" id="KW-0732">Signal</keyword>
<protein>
    <recommendedName>
        <fullName evidence="4">CshA domain-containing protein</fullName>
    </recommendedName>
</protein>
<feature type="domain" description="CshA" evidence="4">
    <location>
        <begin position="964"/>
        <end position="1016"/>
    </location>
</feature>
<keyword evidence="6" id="KW-1185">Reference proteome</keyword>
<keyword evidence="2" id="KW-0472">Membrane</keyword>
<evidence type="ECO:0000259" key="4">
    <source>
        <dbReference type="Pfam" id="PF19076"/>
    </source>
</evidence>
<feature type="domain" description="CshA" evidence="4">
    <location>
        <begin position="336"/>
        <end position="444"/>
    </location>
</feature>
<name>A0ABP5CAV1_9MICO</name>
<feature type="domain" description="CshA" evidence="4">
    <location>
        <begin position="447"/>
        <end position="557"/>
    </location>
</feature>
<dbReference type="Proteomes" id="UP001499954">
    <property type="component" value="Unassembled WGS sequence"/>
</dbReference>
<feature type="transmembrane region" description="Helical" evidence="2">
    <location>
        <begin position="1069"/>
        <end position="1091"/>
    </location>
</feature>
<dbReference type="Pfam" id="PF19076">
    <property type="entry name" value="CshA_repeat"/>
    <property type="match status" value="6"/>
</dbReference>
<accession>A0ABP5CAV1</accession>
<dbReference type="SUPFAM" id="SSF49478">
    <property type="entry name" value="Cna protein B-type domain"/>
    <property type="match status" value="1"/>
</dbReference>
<dbReference type="EMBL" id="BAAAMK010000008">
    <property type="protein sequence ID" value="GAA1960990.1"/>
    <property type="molecule type" value="Genomic_DNA"/>
</dbReference>
<feature type="domain" description="CshA" evidence="4">
    <location>
        <begin position="789"/>
        <end position="898"/>
    </location>
</feature>
<sequence length="1101" mass="109648">MGVRTGRRGTSPRRGLAAALAAVATAVVLATSGLTPASAAEVDTWGTFGVSAAPFTGSVAMPGNFPATTFTSTSSAATVISGASTWQAASTPVGSVFGSSRDRTYLTQRPAANNAASPAVTVYTFATPTPSSGWAFVLGDIDADEVTLSATGPGGAPVAVADLGYQESYNSCHRAGGPSCDAANLNDRPSWRDDGATGLLLGNARAADTDGATAWFAPSVPIASLTMSYRWRSGFPIYQTWFVAKTFSAGGTVTLDDAPLAGATVTVYDDAGTVVGTAVSGASGAWSLPLLIATGPYRAVVAPPAGIAALADRTFSLTESDADAVDFPFVTPPAPLAEVDAASTLQGIAVSHPLLDNDLPGSEAFPLVTDSVRFTVPPGAPAGTVLSPDGRQLSIPGEGVWSVDPDGVATFAPEPAFTGLTTAVPYSVADSRGGVATSTVTIEVAAVTPLATDDPRATPMGQPERFRPWANDVAGDPSVPLVLESLAFVLPSDAPPGSTLAPDGKTLVIPGEGTYAIGDDFWVTFTPDPAFSGVATTVPYTVADTNGTVATADIVITVSAANEPIGTIDEIFTLQGTTASGPITANDAPSSATATFLPDSIQFSLPPSAPPGSSVSDDGRTLVIGGEGTYTLDPGTDFTVFTPDPAFVGTTTPAPYSVLDSEGRTATATIVVHVTPVTPSLRPDAATTDQGTPLRLQPLANDEPGTAAVPLRPESVALQLPPGAPAGSSLSPDGVLTIAGEGTYTVTASGEVEFAPIPSFTGDATPVPYTVTDANGTVAASVISIAVTPVVPNPSPDAAVTPQATATSVDVLGNDLPGVDAVALDPASVRLQVPSGAPAGTTLGADGRSLVVPGEGAYTVDPVSGVVGFVPVATFVGEATPVPYNVTDANGTSASAVLVISVTPVTPVAGVDNVSAPFGSPTVIDVLGNDVDGNEADGGAPAPLVPGSVRLELPVGVDPGALSDDGRTLSLDGVGTFVVDPDSGAVTFTPAEGFSGLTPVVPYTVLDANGTLARSSILVDVAPAPVVPPSEPPVEPPAEPPAPGVVPGNPAAPAGSTSGEAGGLPATGAWALTALPAAVLLLAGGVLALSTRRLRHARPRR</sequence>
<feature type="domain" description="CshA" evidence="4">
    <location>
        <begin position="616"/>
        <end position="673"/>
    </location>
</feature>
<evidence type="ECO:0000256" key="3">
    <source>
        <dbReference type="SAM" id="SignalP"/>
    </source>
</evidence>
<evidence type="ECO:0000313" key="5">
    <source>
        <dbReference type="EMBL" id="GAA1960990.1"/>
    </source>
</evidence>
<evidence type="ECO:0000256" key="2">
    <source>
        <dbReference type="SAM" id="Phobius"/>
    </source>
</evidence>
<gene>
    <name evidence="5" type="ORF">GCM10009717_29640</name>
</gene>
<dbReference type="Gene3D" id="2.60.40.10">
    <property type="entry name" value="Immunoglobulins"/>
    <property type="match status" value="1"/>
</dbReference>
<keyword evidence="2" id="KW-1133">Transmembrane helix</keyword>
<feature type="compositionally biased region" description="Low complexity" evidence="1">
    <location>
        <begin position="1045"/>
        <end position="1055"/>
    </location>
</feature>
<comment type="caution">
    <text evidence="5">The sequence shown here is derived from an EMBL/GenBank/DDBJ whole genome shotgun (WGS) entry which is preliminary data.</text>
</comment>
<feature type="compositionally biased region" description="Pro residues" evidence="1">
    <location>
        <begin position="1028"/>
        <end position="1044"/>
    </location>
</feature>
<feature type="chain" id="PRO_5046335622" description="CshA domain-containing protein" evidence="3">
    <location>
        <begin position="40"/>
        <end position="1101"/>
    </location>
</feature>
<feature type="signal peptide" evidence="3">
    <location>
        <begin position="1"/>
        <end position="39"/>
    </location>
</feature>
<feature type="region of interest" description="Disordered" evidence="1">
    <location>
        <begin position="1028"/>
        <end position="1061"/>
    </location>
</feature>
<dbReference type="InterPro" id="IPR013783">
    <property type="entry name" value="Ig-like_fold"/>
</dbReference>
<dbReference type="NCBIfam" id="TIGR04225">
    <property type="entry name" value="CshA_fibril_rpt"/>
    <property type="match status" value="4"/>
</dbReference>